<dbReference type="GO" id="GO:0003885">
    <property type="term" value="F:D-arabinono-1,4-lactone oxidase activity"/>
    <property type="evidence" value="ECO:0007669"/>
    <property type="project" value="InterPro"/>
</dbReference>
<dbReference type="InterPro" id="IPR016166">
    <property type="entry name" value="FAD-bd_PCMH"/>
</dbReference>
<keyword evidence="1" id="KW-0560">Oxidoreductase</keyword>
<dbReference type="PANTHER" id="PTHR43762">
    <property type="entry name" value="L-GULONOLACTONE OXIDASE"/>
    <property type="match status" value="1"/>
</dbReference>
<dbReference type="PANTHER" id="PTHR43762:SF1">
    <property type="entry name" value="D-ARABINONO-1,4-LACTONE OXIDASE"/>
    <property type="match status" value="1"/>
</dbReference>
<evidence type="ECO:0000256" key="2">
    <source>
        <dbReference type="SAM" id="MobiDB-lite"/>
    </source>
</evidence>
<dbReference type="AlphaFoldDB" id="A0A3B0VTV5"/>
<dbReference type="InterPro" id="IPR006094">
    <property type="entry name" value="Oxid_FAD_bind_N"/>
</dbReference>
<dbReference type="GO" id="GO:0016020">
    <property type="term" value="C:membrane"/>
    <property type="evidence" value="ECO:0007669"/>
    <property type="project" value="InterPro"/>
</dbReference>
<dbReference type="Gene3D" id="3.30.465.10">
    <property type="match status" value="1"/>
</dbReference>
<feature type="compositionally biased region" description="Basic and acidic residues" evidence="2">
    <location>
        <begin position="1"/>
        <end position="16"/>
    </location>
</feature>
<dbReference type="EMBL" id="UOFC01000100">
    <property type="protein sequence ID" value="VAW46421.1"/>
    <property type="molecule type" value="Genomic_DNA"/>
</dbReference>
<sequence length="452" mass="50896">MSSNKLDHKPNTKHSETLSGWGRYPLQQSQQYHATHRQSVSDFIVKTPNELIARGLGRSYGDSALANTTLNTQALKHFLNFEQETGIVHCSAGVSLAEILNVFVPKGWFLPVTPGTQFVTIGGAIASDVHGKNHHLDGCFSQHLINITLCMATGECITCSPNTHRELFLATCGGMGLTGIIVSATLQLIPIESAFIEETTWKTNTLAETLEQFETHHQSTYSVAWIDCLTKGKHLGRSLLMLGEHAEQQNNEHNFKISPPSKLAVPFTMPNSLLNALTVKAFNTLYYHKVRQKKSQRLAHYAPFFYPLDSIHNWNRLYGKNGFTQYQFVLPKDAGLEGLTKILTEIVDSKRGSFLAVLKVFGKQNANYLSFPIEGYTLAIDFKIDPTLFAFLDKLDQIVLDYGGRLYLTKDARMSEQTFKKSYPQWEQFQQIRHQYNAQDTFNSVQSKRLGL</sequence>
<accession>A0A3B0VTV5</accession>
<dbReference type="Pfam" id="PF04030">
    <property type="entry name" value="ALO"/>
    <property type="match status" value="1"/>
</dbReference>
<evidence type="ECO:0000313" key="4">
    <source>
        <dbReference type="EMBL" id="VAW46421.1"/>
    </source>
</evidence>
<feature type="region of interest" description="Disordered" evidence="2">
    <location>
        <begin position="1"/>
        <end position="20"/>
    </location>
</feature>
<proteinExistence type="predicted"/>
<reference evidence="4" key="1">
    <citation type="submission" date="2018-06" db="EMBL/GenBank/DDBJ databases">
        <authorList>
            <person name="Zhirakovskaya E."/>
        </authorList>
    </citation>
    <scope>NUCLEOTIDE SEQUENCE</scope>
</reference>
<evidence type="ECO:0000256" key="1">
    <source>
        <dbReference type="ARBA" id="ARBA00023002"/>
    </source>
</evidence>
<dbReference type="InterPro" id="IPR036318">
    <property type="entry name" value="FAD-bd_PCMH-like_sf"/>
</dbReference>
<name>A0A3B0VTV5_9ZZZZ</name>
<dbReference type="SUPFAM" id="SSF56176">
    <property type="entry name" value="FAD-binding/transporter-associated domain-like"/>
    <property type="match status" value="1"/>
</dbReference>
<dbReference type="InterPro" id="IPR016169">
    <property type="entry name" value="FAD-bd_PCMH_sub2"/>
</dbReference>
<dbReference type="Pfam" id="PF01565">
    <property type="entry name" value="FAD_binding_4"/>
    <property type="match status" value="1"/>
</dbReference>
<dbReference type="GO" id="GO:0071949">
    <property type="term" value="F:FAD binding"/>
    <property type="evidence" value="ECO:0007669"/>
    <property type="project" value="InterPro"/>
</dbReference>
<gene>
    <name evidence="4" type="ORF">MNBD_GAMMA03-597</name>
</gene>
<feature type="domain" description="FAD-binding PCMH-type" evidence="3">
    <location>
        <begin position="24"/>
        <end position="191"/>
    </location>
</feature>
<organism evidence="4">
    <name type="scientific">hydrothermal vent metagenome</name>
    <dbReference type="NCBI Taxonomy" id="652676"/>
    <lineage>
        <taxon>unclassified sequences</taxon>
        <taxon>metagenomes</taxon>
        <taxon>ecological metagenomes</taxon>
    </lineage>
</organism>
<dbReference type="InterPro" id="IPR007173">
    <property type="entry name" value="ALO_C"/>
</dbReference>
<protein>
    <submittedName>
        <fullName evidence="4">Oxidoreductase</fullName>
    </submittedName>
</protein>
<dbReference type="PROSITE" id="PS51387">
    <property type="entry name" value="FAD_PCMH"/>
    <property type="match status" value="1"/>
</dbReference>
<evidence type="ECO:0000259" key="3">
    <source>
        <dbReference type="PROSITE" id="PS51387"/>
    </source>
</evidence>
<dbReference type="InterPro" id="IPR010031">
    <property type="entry name" value="FAD_lactone_oxidase-like"/>
</dbReference>